<reference evidence="5" key="1">
    <citation type="submission" date="2021-03" db="EMBL/GenBank/DDBJ databases">
        <authorList>
            <person name="Jaffe A."/>
        </authorList>
    </citation>
    <scope>NUCLEOTIDE SEQUENCE</scope>
    <source>
        <strain evidence="5">RIFCSPLOWO2_01_FULL_58_19</strain>
    </source>
</reference>
<dbReference type="PANTHER" id="PTHR47268:SF4">
    <property type="entry name" value="ACYLPHOSPHATASE"/>
    <property type="match status" value="1"/>
</dbReference>
<comment type="catalytic activity">
    <reaction evidence="1">
        <text>an acyl phosphate + H2O = a carboxylate + phosphate + H(+)</text>
        <dbReference type="Rhea" id="RHEA:14965"/>
        <dbReference type="ChEBI" id="CHEBI:15377"/>
        <dbReference type="ChEBI" id="CHEBI:15378"/>
        <dbReference type="ChEBI" id="CHEBI:29067"/>
        <dbReference type="ChEBI" id="CHEBI:43474"/>
        <dbReference type="ChEBI" id="CHEBI:59918"/>
        <dbReference type="EC" id="3.6.1.7"/>
    </reaction>
</comment>
<dbReference type="InterPro" id="IPR020456">
    <property type="entry name" value="Acylphosphatase"/>
</dbReference>
<dbReference type="PROSITE" id="PS51160">
    <property type="entry name" value="ACYLPHOSPHATASE_3"/>
    <property type="match status" value="1"/>
</dbReference>
<evidence type="ECO:0000256" key="3">
    <source>
        <dbReference type="SAM" id="Coils"/>
    </source>
</evidence>
<comment type="similarity">
    <text evidence="2">Belongs to the acylphosphatase family.</text>
</comment>
<evidence type="ECO:0000259" key="4">
    <source>
        <dbReference type="PROSITE" id="PS51160"/>
    </source>
</evidence>
<evidence type="ECO:0000313" key="6">
    <source>
        <dbReference type="Proteomes" id="UP000678237"/>
    </source>
</evidence>
<dbReference type="EC" id="3.6.1.7" evidence="1"/>
<dbReference type="GO" id="GO:0003998">
    <property type="term" value="F:acylphosphatase activity"/>
    <property type="evidence" value="ECO:0007669"/>
    <property type="project" value="UniProtKB-EC"/>
</dbReference>
<dbReference type="AlphaFoldDB" id="A0A8T4L7S1"/>
<keyword evidence="1" id="KW-0378">Hydrolase</keyword>
<protein>
    <recommendedName>
        <fullName evidence="1">acylphosphatase</fullName>
        <ecNumber evidence="1">3.6.1.7</ecNumber>
    </recommendedName>
</protein>
<gene>
    <name evidence="5" type="ORF">J4203_05525</name>
</gene>
<feature type="active site" evidence="1">
    <location>
        <position position="38"/>
    </location>
</feature>
<dbReference type="PANTHER" id="PTHR47268">
    <property type="entry name" value="ACYLPHOSPHATASE"/>
    <property type="match status" value="1"/>
</dbReference>
<feature type="coiled-coil region" evidence="3">
    <location>
        <begin position="160"/>
        <end position="219"/>
    </location>
</feature>
<evidence type="ECO:0000256" key="2">
    <source>
        <dbReference type="RuleBase" id="RU004168"/>
    </source>
</evidence>
<name>A0A8T4L7S1_9ARCH</name>
<dbReference type="SUPFAM" id="SSF54975">
    <property type="entry name" value="Acylphosphatase/BLUF domain-like"/>
    <property type="match status" value="1"/>
</dbReference>
<accession>A0A8T4L7S1</accession>
<dbReference type="InterPro" id="IPR036046">
    <property type="entry name" value="Acylphosphatase-like_dom_sf"/>
</dbReference>
<reference evidence="5" key="2">
    <citation type="submission" date="2021-05" db="EMBL/GenBank/DDBJ databases">
        <title>Protein family content uncovers lineage relationships and bacterial pathway maintenance mechanisms in DPANN archaea.</title>
        <authorList>
            <person name="Castelle C.J."/>
            <person name="Meheust R."/>
            <person name="Jaffe A.L."/>
            <person name="Seitz K."/>
            <person name="Gong X."/>
            <person name="Baker B.J."/>
            <person name="Banfield J.F."/>
        </authorList>
    </citation>
    <scope>NUCLEOTIDE SEQUENCE</scope>
    <source>
        <strain evidence="5">RIFCSPLOWO2_01_FULL_58_19</strain>
    </source>
</reference>
<feature type="active site" evidence="1">
    <location>
        <position position="20"/>
    </location>
</feature>
<dbReference type="EMBL" id="JAGVWE010000004">
    <property type="protein sequence ID" value="MBS3063303.1"/>
    <property type="molecule type" value="Genomic_DNA"/>
</dbReference>
<organism evidence="5 6">
    <name type="scientific">Candidatus Iainarchaeum sp</name>
    <dbReference type="NCBI Taxonomy" id="3101447"/>
    <lineage>
        <taxon>Archaea</taxon>
        <taxon>Candidatus Iainarchaeota</taxon>
        <taxon>Candidatus Iainarchaeia</taxon>
        <taxon>Candidatus Iainarchaeales</taxon>
        <taxon>Candidatus Iainarchaeaceae</taxon>
        <taxon>Candidatus Iainarchaeum</taxon>
    </lineage>
</organism>
<keyword evidence="3" id="KW-0175">Coiled coil</keyword>
<evidence type="ECO:0000256" key="1">
    <source>
        <dbReference type="PROSITE-ProRule" id="PRU00520"/>
    </source>
</evidence>
<dbReference type="InterPro" id="IPR001792">
    <property type="entry name" value="Acylphosphatase-like_dom"/>
</dbReference>
<feature type="domain" description="Acylphosphatase-like" evidence="4">
    <location>
        <begin position="5"/>
        <end position="104"/>
    </location>
</feature>
<dbReference type="Proteomes" id="UP000678237">
    <property type="component" value="Unassembled WGS sequence"/>
</dbReference>
<dbReference type="Gene3D" id="3.30.70.100">
    <property type="match status" value="1"/>
</dbReference>
<comment type="caution">
    <text evidence="5">The sequence shown here is derived from an EMBL/GenBank/DDBJ whole genome shotgun (WGS) entry which is preliminary data.</text>
</comment>
<proteinExistence type="inferred from homology"/>
<evidence type="ECO:0000313" key="5">
    <source>
        <dbReference type="EMBL" id="MBS3063303.1"/>
    </source>
</evidence>
<dbReference type="Pfam" id="PF00708">
    <property type="entry name" value="Acylphosphatase"/>
    <property type="match status" value="1"/>
</dbReference>
<sequence>MEGIIVRLVMRGNVQGVGYRAYVKQVARNLGIRGHARNLDDGGVEIYCEAPNKKALEEFKKKIDLKGNPEDPFSLHVERIQEFSEKTKEFKPGKNAFKGFWIDYGKADIQREILEKTEIGGLILHGMNNTLHEFKGESKTSFEKLEKTMHGVDHTLTEFKNQANQKLDDVNQTMTRFKDQTVGNFSSLDVKYGTVSGSLDKINENLEKLTTAIQQAIKSINPNH</sequence>